<sequence length="86" mass="9360">MIDNSHHLSQLSENLLGNGDESEEDVISKIRNMADKYDIRSEDIKNLSIAALIARMQLAATGADKGFLSNLLNFAKGLGIEGKKLS</sequence>
<evidence type="ECO:0000313" key="3">
    <source>
        <dbReference type="Proteomes" id="UP001202248"/>
    </source>
</evidence>
<dbReference type="RefSeq" id="WP_240826310.1">
    <property type="nucleotide sequence ID" value="NZ_JAKWBL010000001.1"/>
</dbReference>
<gene>
    <name evidence="2" type="ORF">MKP09_02670</name>
</gene>
<accession>A0ABS9SEW5</accession>
<protein>
    <submittedName>
        <fullName evidence="2">Uncharacterized protein</fullName>
    </submittedName>
</protein>
<dbReference type="Proteomes" id="UP001202248">
    <property type="component" value="Unassembled WGS sequence"/>
</dbReference>
<organism evidence="2 3">
    <name type="scientific">Niabella ginsengisoli</name>
    <dbReference type="NCBI Taxonomy" id="522298"/>
    <lineage>
        <taxon>Bacteria</taxon>
        <taxon>Pseudomonadati</taxon>
        <taxon>Bacteroidota</taxon>
        <taxon>Chitinophagia</taxon>
        <taxon>Chitinophagales</taxon>
        <taxon>Chitinophagaceae</taxon>
        <taxon>Niabella</taxon>
    </lineage>
</organism>
<keyword evidence="3" id="KW-1185">Reference proteome</keyword>
<reference evidence="2 3" key="1">
    <citation type="submission" date="2022-02" db="EMBL/GenBank/DDBJ databases">
        <authorList>
            <person name="Min J."/>
        </authorList>
    </citation>
    <scope>NUCLEOTIDE SEQUENCE [LARGE SCALE GENOMIC DNA]</scope>
    <source>
        <strain evidence="2 3">GR10-1</strain>
    </source>
</reference>
<evidence type="ECO:0000256" key="1">
    <source>
        <dbReference type="SAM" id="MobiDB-lite"/>
    </source>
</evidence>
<evidence type="ECO:0000313" key="2">
    <source>
        <dbReference type="EMBL" id="MCH5596902.1"/>
    </source>
</evidence>
<feature type="region of interest" description="Disordered" evidence="1">
    <location>
        <begin position="1"/>
        <end position="22"/>
    </location>
</feature>
<name>A0ABS9SEW5_9BACT</name>
<dbReference type="EMBL" id="JAKWBL010000001">
    <property type="protein sequence ID" value="MCH5596902.1"/>
    <property type="molecule type" value="Genomic_DNA"/>
</dbReference>
<comment type="caution">
    <text evidence="2">The sequence shown here is derived from an EMBL/GenBank/DDBJ whole genome shotgun (WGS) entry which is preliminary data.</text>
</comment>
<proteinExistence type="predicted"/>